<evidence type="ECO:0000313" key="3">
    <source>
        <dbReference type="Proteomes" id="UP000268313"/>
    </source>
</evidence>
<keyword evidence="3" id="KW-1185">Reference proteome</keyword>
<name>A0A3A8JS54_9BACT</name>
<proteinExistence type="predicted"/>
<reference evidence="3" key="1">
    <citation type="submission" date="2018-09" db="EMBL/GenBank/DDBJ databases">
        <authorList>
            <person name="Livingstone P.G."/>
            <person name="Whitworth D.E."/>
        </authorList>
    </citation>
    <scope>NUCLEOTIDE SEQUENCE [LARGE SCALE GENOMIC DNA]</scope>
    <source>
        <strain evidence="3">CA043D</strain>
    </source>
</reference>
<sequence>MKAMADEGSGPSFLARLVLVLLGVAFLGAAWVWHRKDTDPNAARLVERVSGGRVHGGAANP</sequence>
<keyword evidence="1" id="KW-1133">Transmembrane helix</keyword>
<dbReference type="Proteomes" id="UP000268313">
    <property type="component" value="Unassembled WGS sequence"/>
</dbReference>
<dbReference type="AlphaFoldDB" id="A0A3A8JS54"/>
<dbReference type="EMBL" id="RAWE01000136">
    <property type="protein sequence ID" value="RKG98647.1"/>
    <property type="molecule type" value="Genomic_DNA"/>
</dbReference>
<feature type="transmembrane region" description="Helical" evidence="1">
    <location>
        <begin position="13"/>
        <end position="34"/>
    </location>
</feature>
<gene>
    <name evidence="2" type="ORF">D7X32_28945</name>
</gene>
<evidence type="ECO:0000313" key="2">
    <source>
        <dbReference type="EMBL" id="RKG98647.1"/>
    </source>
</evidence>
<keyword evidence="1" id="KW-0472">Membrane</keyword>
<keyword evidence="1" id="KW-0812">Transmembrane</keyword>
<organism evidence="2 3">
    <name type="scientific">Corallococcus carmarthensis</name>
    <dbReference type="NCBI Taxonomy" id="2316728"/>
    <lineage>
        <taxon>Bacteria</taxon>
        <taxon>Pseudomonadati</taxon>
        <taxon>Myxococcota</taxon>
        <taxon>Myxococcia</taxon>
        <taxon>Myxococcales</taxon>
        <taxon>Cystobacterineae</taxon>
        <taxon>Myxococcaceae</taxon>
        <taxon>Corallococcus</taxon>
    </lineage>
</organism>
<evidence type="ECO:0000256" key="1">
    <source>
        <dbReference type="SAM" id="Phobius"/>
    </source>
</evidence>
<accession>A0A3A8JS54</accession>
<comment type="caution">
    <text evidence="2">The sequence shown here is derived from an EMBL/GenBank/DDBJ whole genome shotgun (WGS) entry which is preliminary data.</text>
</comment>
<protein>
    <submittedName>
        <fullName evidence="2">Uncharacterized protein</fullName>
    </submittedName>
</protein>